<protein>
    <submittedName>
        <fullName evidence="1">CZB domain-containing protein</fullName>
    </submittedName>
</protein>
<gene>
    <name evidence="1" type="ORF">I4Q42_01850</name>
</gene>
<comment type="caution">
    <text evidence="1">The sequence shown here is derived from an EMBL/GenBank/DDBJ whole genome shotgun (WGS) entry which is preliminary data.</text>
</comment>
<organism evidence="1 2">
    <name type="scientific">Caulobacter hibisci</name>
    <dbReference type="NCBI Taxonomy" id="2035993"/>
    <lineage>
        <taxon>Bacteria</taxon>
        <taxon>Pseudomonadati</taxon>
        <taxon>Pseudomonadota</taxon>
        <taxon>Alphaproteobacteria</taxon>
        <taxon>Caulobacterales</taxon>
        <taxon>Caulobacteraceae</taxon>
        <taxon>Caulobacter</taxon>
    </lineage>
</organism>
<dbReference type="Proteomes" id="UP000639859">
    <property type="component" value="Unassembled WGS sequence"/>
</dbReference>
<sequence length="120" mass="13005">MDFQEQTHFHNRICEELDTALAAGATVDAAAVRAERQCAAGQWLHGEGHRRMPGSHLHLHCLEAHRDFHRAAGQVADMINRGATADARKSLRNGGTLALAKTELASALRKMRIATEATAG</sequence>
<name>A0ABS0SSA6_9CAUL</name>
<dbReference type="EMBL" id="JADWOX010000001">
    <property type="protein sequence ID" value="MBI1682406.1"/>
    <property type="molecule type" value="Genomic_DNA"/>
</dbReference>
<keyword evidence="2" id="KW-1185">Reference proteome</keyword>
<proteinExistence type="predicted"/>
<accession>A0ABS0SSA6</accession>
<dbReference type="RefSeq" id="WP_198574361.1">
    <property type="nucleotide sequence ID" value="NZ_JADWOX010000001.1"/>
</dbReference>
<dbReference type="Gene3D" id="1.20.120.30">
    <property type="entry name" value="Aspartate receptor, ligand-binding domain"/>
    <property type="match status" value="1"/>
</dbReference>
<reference evidence="1 2" key="1">
    <citation type="submission" date="2020-11" db="EMBL/GenBank/DDBJ databases">
        <title>genome sequence of strain KACC 18849.</title>
        <authorList>
            <person name="Gao J."/>
            <person name="Zhang X."/>
        </authorList>
    </citation>
    <scope>NUCLEOTIDE SEQUENCE [LARGE SCALE GENOMIC DNA]</scope>
    <source>
        <strain evidence="1 2">KACC 18849</strain>
    </source>
</reference>
<evidence type="ECO:0000313" key="1">
    <source>
        <dbReference type="EMBL" id="MBI1682406.1"/>
    </source>
</evidence>
<evidence type="ECO:0000313" key="2">
    <source>
        <dbReference type="Proteomes" id="UP000639859"/>
    </source>
</evidence>